<reference evidence="9" key="1">
    <citation type="submission" date="2016-05" db="EMBL/GenBank/DDBJ databases">
        <title>Comparative genomics of biotechnologically important yeasts.</title>
        <authorList>
            <consortium name="DOE Joint Genome Institute"/>
            <person name="Riley R."/>
            <person name="Haridas S."/>
            <person name="Wolfe K.H."/>
            <person name="Lopes M.R."/>
            <person name="Hittinger C.T."/>
            <person name="Goker M."/>
            <person name="Salamov A."/>
            <person name="Wisecaver J."/>
            <person name="Long T.M."/>
            <person name="Aerts A.L."/>
            <person name="Barry K."/>
            <person name="Choi C."/>
            <person name="Clum A."/>
            <person name="Coughlan A.Y."/>
            <person name="Deshpande S."/>
            <person name="Douglass A.P."/>
            <person name="Hanson S.J."/>
            <person name="Klenk H.-P."/>
            <person name="Labutti K."/>
            <person name="Lapidus A."/>
            <person name="Lindquist E."/>
            <person name="Lipzen A."/>
            <person name="Meier-Kolthoff J.P."/>
            <person name="Ohm R.A."/>
            <person name="Otillar R.P."/>
            <person name="Pangilinan J."/>
            <person name="Peng Y."/>
            <person name="Rokas A."/>
            <person name="Rosa C.A."/>
            <person name="Scheuner C."/>
            <person name="Sibirny A.A."/>
            <person name="Slot J.C."/>
            <person name="Stielow J.B."/>
            <person name="Sun H."/>
            <person name="Kurtzman C.P."/>
            <person name="Blackwell M."/>
            <person name="Grigoriev I.V."/>
            <person name="Jeffries T.W."/>
        </authorList>
    </citation>
    <scope>NUCLEOTIDE SEQUENCE [LARGE SCALE GENOMIC DNA]</scope>
    <source>
        <strain evidence="9">NRRL Y-12698</strain>
    </source>
</reference>
<dbReference type="SMART" id="SM00322">
    <property type="entry name" value="KH"/>
    <property type="match status" value="1"/>
</dbReference>
<dbReference type="SUPFAM" id="SSF103473">
    <property type="entry name" value="MFS general substrate transporter"/>
    <property type="match status" value="1"/>
</dbReference>
<keyword evidence="4 6" id="KW-0472">Membrane</keyword>
<dbReference type="InterPro" id="IPR020846">
    <property type="entry name" value="MFS_dom"/>
</dbReference>
<dbReference type="Pfam" id="PF00013">
    <property type="entry name" value="KH_1"/>
    <property type="match status" value="1"/>
</dbReference>
<dbReference type="InterPro" id="IPR036612">
    <property type="entry name" value="KH_dom_type_1_sf"/>
</dbReference>
<dbReference type="RefSeq" id="XP_018982351.1">
    <property type="nucleotide sequence ID" value="XM_019126760.1"/>
</dbReference>
<evidence type="ECO:0000259" key="7">
    <source>
        <dbReference type="PROSITE" id="PS50850"/>
    </source>
</evidence>
<keyword evidence="3 6" id="KW-1133">Transmembrane helix</keyword>
<feature type="transmembrane region" description="Helical" evidence="6">
    <location>
        <begin position="114"/>
        <end position="138"/>
    </location>
</feature>
<evidence type="ECO:0000256" key="6">
    <source>
        <dbReference type="SAM" id="Phobius"/>
    </source>
</evidence>
<evidence type="ECO:0000256" key="1">
    <source>
        <dbReference type="ARBA" id="ARBA00004141"/>
    </source>
</evidence>
<dbReference type="GO" id="GO:0016020">
    <property type="term" value="C:membrane"/>
    <property type="evidence" value="ECO:0007669"/>
    <property type="project" value="UniProtKB-SubCell"/>
</dbReference>
<evidence type="ECO:0000256" key="2">
    <source>
        <dbReference type="ARBA" id="ARBA00022692"/>
    </source>
</evidence>
<dbReference type="EMBL" id="KV454444">
    <property type="protein sequence ID" value="ODQ77023.1"/>
    <property type="molecule type" value="Genomic_DNA"/>
</dbReference>
<feature type="transmembrane region" description="Helical" evidence="6">
    <location>
        <begin position="294"/>
        <end position="314"/>
    </location>
</feature>
<keyword evidence="9" id="KW-1185">Reference proteome</keyword>
<dbReference type="InterPro" id="IPR036259">
    <property type="entry name" value="MFS_trans_sf"/>
</dbReference>
<dbReference type="Gene3D" id="3.30.1370.10">
    <property type="entry name" value="K Homology domain, type 1"/>
    <property type="match status" value="1"/>
</dbReference>
<name>A0A1E3QH35_9ASCO</name>
<feature type="transmembrane region" description="Helical" evidence="6">
    <location>
        <begin position="224"/>
        <end position="243"/>
    </location>
</feature>
<feature type="transmembrane region" description="Helical" evidence="6">
    <location>
        <begin position="357"/>
        <end position="376"/>
    </location>
</feature>
<feature type="transmembrane region" description="Helical" evidence="6">
    <location>
        <begin position="179"/>
        <end position="199"/>
    </location>
</feature>
<evidence type="ECO:0000256" key="4">
    <source>
        <dbReference type="ARBA" id="ARBA00023136"/>
    </source>
</evidence>
<feature type="transmembrane region" description="Helical" evidence="6">
    <location>
        <begin position="255"/>
        <end position="273"/>
    </location>
</feature>
<dbReference type="GO" id="GO:0022857">
    <property type="term" value="F:transmembrane transporter activity"/>
    <property type="evidence" value="ECO:0007669"/>
    <property type="project" value="InterPro"/>
</dbReference>
<dbReference type="InterPro" id="IPR004088">
    <property type="entry name" value="KH_dom_type_1"/>
</dbReference>
<sequence length="634" mass="68090">MALINLSPRPDVFRSNLHEILATGIICMAQFVTVAVNNQALALMNTVSESFGSNSNSDKAWFSAAFALSVSTLILISGKIGDLYGHKACFIAGYAWISAWSIVAGASVYVNSTIFFIICRALLGMGFAFLLPCAIGLLALCYKNGSRKELVWGILGAAAPAGACFGGIISGALAGSWSWCFYILSISSAFFAVAAYFLVPNVRAEKKPDTELARVSPPPPSQAMDWYGGVTGVAGLVLIMVAWNQAPIMLWSEPYVPVLFAVGLLLMGAFFFLELRVVANPLVPLEVINRKIGVTLLSVGLGWGSFGVWGFYYWALCLNLREYTPLLTGVSYIPVCLFGILAAFTVSYSISRINPSILIFISNMSFFASSLLLALTPVNQTYWILLFILMIPLSFAMDMSFPSSSLILSNYLPRHHQGTAGSLVSTVTNYAMGLALGVAGTAEVYTATGDNAYDRMLSGYRGAMWTGVGIAGLGVVTSGGATPETDENELPGAAHYLRIIGRDSLCDSIVTRADMLTTLIPTMLDLSISKLGEFSDESIIIIKYSGALHKREVTFLIGKNGERISAIRAGCGALIKILPLDDAPQIEQGFLHPLLSSSVKPQCIRVSGTAHQISVAVSLIEKCIFDYRNGVVRY</sequence>
<dbReference type="Gene3D" id="1.20.1250.20">
    <property type="entry name" value="MFS general substrate transporter like domains"/>
    <property type="match status" value="2"/>
</dbReference>
<dbReference type="OrthoDB" id="2130629at2759"/>
<feature type="transmembrane region" description="Helical" evidence="6">
    <location>
        <begin position="150"/>
        <end position="173"/>
    </location>
</feature>
<dbReference type="Pfam" id="PF07690">
    <property type="entry name" value="MFS_1"/>
    <property type="match status" value="1"/>
</dbReference>
<dbReference type="SUPFAM" id="SSF54791">
    <property type="entry name" value="Eukaryotic type KH-domain (KH-domain type I)"/>
    <property type="match status" value="1"/>
</dbReference>
<dbReference type="GeneID" id="30144614"/>
<evidence type="ECO:0000313" key="8">
    <source>
        <dbReference type="EMBL" id="ODQ77023.1"/>
    </source>
</evidence>
<keyword evidence="2 6" id="KW-0812">Transmembrane</keyword>
<dbReference type="PROSITE" id="PS50850">
    <property type="entry name" value="MFS"/>
    <property type="match status" value="1"/>
</dbReference>
<evidence type="ECO:0000256" key="5">
    <source>
        <dbReference type="PROSITE-ProRule" id="PRU00117"/>
    </source>
</evidence>
<dbReference type="InterPro" id="IPR004087">
    <property type="entry name" value="KH_dom"/>
</dbReference>
<dbReference type="Proteomes" id="UP000094336">
    <property type="component" value="Unassembled WGS sequence"/>
</dbReference>
<feature type="domain" description="Major facilitator superfamily (MFS) profile" evidence="7">
    <location>
        <begin position="1"/>
        <end position="486"/>
    </location>
</feature>
<evidence type="ECO:0000256" key="3">
    <source>
        <dbReference type="ARBA" id="ARBA00022989"/>
    </source>
</evidence>
<feature type="transmembrane region" description="Helical" evidence="6">
    <location>
        <begin position="20"/>
        <end position="40"/>
    </location>
</feature>
<dbReference type="PANTHER" id="PTHR42718:SF14">
    <property type="entry name" value="AMINOTRIAZOLE RESISTANCE PROTEIN"/>
    <property type="match status" value="1"/>
</dbReference>
<keyword evidence="5" id="KW-0694">RNA-binding</keyword>
<dbReference type="InterPro" id="IPR011701">
    <property type="entry name" value="MFS"/>
</dbReference>
<accession>A0A1E3QH35</accession>
<feature type="transmembrane region" description="Helical" evidence="6">
    <location>
        <begin position="326"/>
        <end position="350"/>
    </location>
</feature>
<dbReference type="PANTHER" id="PTHR42718">
    <property type="entry name" value="MAJOR FACILITATOR SUPERFAMILY MULTIDRUG TRANSPORTER MFSC"/>
    <property type="match status" value="1"/>
</dbReference>
<protein>
    <recommendedName>
        <fullName evidence="7">Major facilitator superfamily (MFS) profile domain-containing protein</fullName>
    </recommendedName>
</protein>
<gene>
    <name evidence="8" type="ORF">BABINDRAFT_10556</name>
</gene>
<comment type="subcellular location">
    <subcellularLocation>
        <location evidence="1">Membrane</location>
        <topology evidence="1">Multi-pass membrane protein</topology>
    </subcellularLocation>
</comment>
<proteinExistence type="predicted"/>
<organism evidence="8 9">
    <name type="scientific">Babjeviella inositovora NRRL Y-12698</name>
    <dbReference type="NCBI Taxonomy" id="984486"/>
    <lineage>
        <taxon>Eukaryota</taxon>
        <taxon>Fungi</taxon>
        <taxon>Dikarya</taxon>
        <taxon>Ascomycota</taxon>
        <taxon>Saccharomycotina</taxon>
        <taxon>Pichiomycetes</taxon>
        <taxon>Serinales incertae sedis</taxon>
        <taxon>Babjeviella</taxon>
    </lineage>
</organism>
<dbReference type="GO" id="GO:0003723">
    <property type="term" value="F:RNA binding"/>
    <property type="evidence" value="ECO:0007669"/>
    <property type="project" value="UniProtKB-UniRule"/>
</dbReference>
<feature type="transmembrane region" description="Helical" evidence="6">
    <location>
        <begin position="382"/>
        <end position="401"/>
    </location>
</feature>
<feature type="transmembrane region" description="Helical" evidence="6">
    <location>
        <begin position="60"/>
        <end position="76"/>
    </location>
</feature>
<dbReference type="STRING" id="984486.A0A1E3QH35"/>
<dbReference type="AlphaFoldDB" id="A0A1E3QH35"/>
<evidence type="ECO:0000313" key="9">
    <source>
        <dbReference type="Proteomes" id="UP000094336"/>
    </source>
</evidence>
<feature type="transmembrane region" description="Helical" evidence="6">
    <location>
        <begin position="88"/>
        <end position="108"/>
    </location>
</feature>
<dbReference type="PROSITE" id="PS50084">
    <property type="entry name" value="KH_TYPE_1"/>
    <property type="match status" value="1"/>
</dbReference>